<evidence type="ECO:0000256" key="4">
    <source>
        <dbReference type="ARBA" id="ARBA00022485"/>
    </source>
</evidence>
<dbReference type="InterPro" id="IPR058240">
    <property type="entry name" value="rSAM_sf"/>
</dbReference>
<comment type="catalytic activity">
    <reaction evidence="12">
        <text>(4R,5S)-dethiobiotin + (sulfur carrier)-SH + 2 reduced [2Fe-2S]-[ferredoxin] + 2 S-adenosyl-L-methionine = (sulfur carrier)-H + biotin + 2 5'-deoxyadenosine + 2 L-methionine + 2 oxidized [2Fe-2S]-[ferredoxin]</text>
        <dbReference type="Rhea" id="RHEA:22060"/>
        <dbReference type="Rhea" id="RHEA-COMP:10000"/>
        <dbReference type="Rhea" id="RHEA-COMP:10001"/>
        <dbReference type="Rhea" id="RHEA-COMP:14737"/>
        <dbReference type="Rhea" id="RHEA-COMP:14739"/>
        <dbReference type="ChEBI" id="CHEBI:17319"/>
        <dbReference type="ChEBI" id="CHEBI:29917"/>
        <dbReference type="ChEBI" id="CHEBI:33737"/>
        <dbReference type="ChEBI" id="CHEBI:33738"/>
        <dbReference type="ChEBI" id="CHEBI:57586"/>
        <dbReference type="ChEBI" id="CHEBI:57844"/>
        <dbReference type="ChEBI" id="CHEBI:59789"/>
        <dbReference type="ChEBI" id="CHEBI:64428"/>
        <dbReference type="ChEBI" id="CHEBI:149473"/>
        <dbReference type="EC" id="2.8.1.6"/>
    </reaction>
</comment>
<dbReference type="GO" id="GO:0009102">
    <property type="term" value="P:biotin biosynthetic process"/>
    <property type="evidence" value="ECO:0007669"/>
    <property type="project" value="UniProtKB-UniRule"/>
</dbReference>
<gene>
    <name evidence="12" type="primary">bioB</name>
    <name evidence="15" type="ORF">MHHB_P0185</name>
</gene>
<dbReference type="GO" id="GO:0051539">
    <property type="term" value="F:4 iron, 4 sulfur cluster binding"/>
    <property type="evidence" value="ECO:0007669"/>
    <property type="project" value="UniProtKB-KW"/>
</dbReference>
<reference evidence="15 16" key="1">
    <citation type="journal article" date="2019" name="Int. J. Syst. Evol. Microbiol.">
        <title>Methanofervidicoccus abyssi gen. nov., sp. nov., a hydrogenotrophic methanogen, isolated from a hydrothermal vent chimney in the Mid-Cayman Spreading Center, the Caribbean Sea.</title>
        <authorList>
            <person name="Sakai S."/>
            <person name="Takaki Y."/>
            <person name="Miyazaki M."/>
            <person name="Ogawara M."/>
            <person name="Yanagawa K."/>
            <person name="Miyazaki J."/>
            <person name="Takai K."/>
        </authorList>
    </citation>
    <scope>NUCLEOTIDE SEQUENCE [LARGE SCALE GENOMIC DNA]</scope>
    <source>
        <strain evidence="15 16">HHB</strain>
    </source>
</reference>
<evidence type="ECO:0000256" key="2">
    <source>
        <dbReference type="ARBA" id="ARBA00010765"/>
    </source>
</evidence>
<dbReference type="InterPro" id="IPR006638">
    <property type="entry name" value="Elp3/MiaA/NifB-like_rSAM"/>
</dbReference>
<evidence type="ECO:0000256" key="3">
    <source>
        <dbReference type="ARBA" id="ARBA00012236"/>
    </source>
</evidence>
<dbReference type="InterPro" id="IPR024177">
    <property type="entry name" value="Biotin_synthase"/>
</dbReference>
<dbReference type="InterPro" id="IPR007197">
    <property type="entry name" value="rSAM"/>
</dbReference>
<keyword evidence="9 12" id="KW-0093">Biotin biosynthesis</keyword>
<dbReference type="SFLD" id="SFLDG01060">
    <property type="entry name" value="BATS_domain_containing"/>
    <property type="match status" value="1"/>
</dbReference>
<feature type="binding site" evidence="12 13">
    <location>
        <position position="67"/>
    </location>
    <ligand>
        <name>[4Fe-4S] cluster</name>
        <dbReference type="ChEBI" id="CHEBI:49883"/>
        <note>4Fe-4S-S-AdoMet</note>
    </ligand>
</feature>
<dbReference type="OrthoDB" id="9264at2157"/>
<evidence type="ECO:0000259" key="14">
    <source>
        <dbReference type="PROSITE" id="PS51918"/>
    </source>
</evidence>
<dbReference type="RefSeq" id="WP_131006744.1">
    <property type="nucleotide sequence ID" value="NZ_BFAX01000001.1"/>
</dbReference>
<dbReference type="GO" id="GO:0004076">
    <property type="term" value="F:biotin synthase activity"/>
    <property type="evidence" value="ECO:0007669"/>
    <property type="project" value="UniProtKB-UniRule"/>
</dbReference>
<keyword evidence="5 12" id="KW-0808">Transferase</keyword>
<evidence type="ECO:0000313" key="15">
    <source>
        <dbReference type="EMBL" id="GBF35960.1"/>
    </source>
</evidence>
<feature type="binding site" evidence="12 13">
    <location>
        <position position="70"/>
    </location>
    <ligand>
        <name>[4Fe-4S] cluster</name>
        <dbReference type="ChEBI" id="CHEBI:49883"/>
        <note>4Fe-4S-S-AdoMet</note>
    </ligand>
</feature>
<comment type="cofactor">
    <cofactor evidence="12">
        <name>[2Fe-2S] cluster</name>
        <dbReference type="ChEBI" id="CHEBI:190135"/>
    </cofactor>
    <text evidence="12">Binds 1 [2Fe-2S] cluster. The cluster is coordinated with 3 cysteines and 1 arginine.</text>
</comment>
<dbReference type="Gene3D" id="3.20.20.70">
    <property type="entry name" value="Aldolase class I"/>
    <property type="match status" value="1"/>
</dbReference>
<dbReference type="SFLD" id="SFLDG01278">
    <property type="entry name" value="biotin_synthase_like"/>
    <property type="match status" value="1"/>
</dbReference>
<dbReference type="InterPro" id="IPR002684">
    <property type="entry name" value="Biotin_synth/BioAB"/>
</dbReference>
<dbReference type="SMART" id="SM00729">
    <property type="entry name" value="Elp3"/>
    <property type="match status" value="1"/>
</dbReference>
<dbReference type="UniPathway" id="UPA00078">
    <property type="reaction ID" value="UER00162"/>
</dbReference>
<comment type="function">
    <text evidence="12">Catalyzes the conversion of dethiobiotin (DTB) to biotin by the insertion of a sulfur atom into dethiobiotin via a radical-based mechanism.</text>
</comment>
<keyword evidence="6 12" id="KW-0949">S-adenosyl-L-methionine</keyword>
<evidence type="ECO:0000313" key="16">
    <source>
        <dbReference type="Proteomes" id="UP000290527"/>
    </source>
</evidence>
<evidence type="ECO:0000256" key="11">
    <source>
        <dbReference type="ARBA" id="ARBA00023014"/>
    </source>
</evidence>
<dbReference type="PROSITE" id="PS51918">
    <property type="entry name" value="RADICAL_SAM"/>
    <property type="match status" value="1"/>
</dbReference>
<sequence length="323" mass="37455">MDVMRYYEKVIKGKISSRDVLDLWYEGDVYDLLYLAYSIKRYYSNNPLKIDLCSIVNARSGRCPEDCIFCSQSIYHQTDIKTYELKPKKDILKYAKYMERYCSRFSIVVSGRSIEDRDFEKVVDTIKELKKKTKLKICVSLGILDRNKLRELKELEVRIHNNLETSREHFEKVCTTHSYEEKIRTIKYAKELGLEVCSGGIFGLGESHIDRIKMLEELRNLNVDSVALNILHPIKGTKVYYLIEKGEIKEISPEEALKSIALGKIILPDKEIRLCGGRLYKLKDLQCLSLLAIDGLMVGNYLTTQGRSIEDDIRMIKDMGFIC</sequence>
<dbReference type="Pfam" id="PF04055">
    <property type="entry name" value="Radical_SAM"/>
    <property type="match status" value="1"/>
</dbReference>
<comment type="cofactor">
    <cofactor evidence="13">
        <name>[2Fe-2S] cluster</name>
        <dbReference type="ChEBI" id="CHEBI:190135"/>
    </cofactor>
    <text evidence="13">Binds 1 [2Fe-2S] cluster. The cluster is coordinated with 3 cysteines and 1 arginine.</text>
</comment>
<keyword evidence="4 12" id="KW-0004">4Fe-4S</keyword>
<evidence type="ECO:0000256" key="1">
    <source>
        <dbReference type="ARBA" id="ARBA00004942"/>
    </source>
</evidence>
<dbReference type="InterPro" id="IPR013785">
    <property type="entry name" value="Aldolase_TIM"/>
</dbReference>
<dbReference type="PIRSF" id="PIRSF001619">
    <property type="entry name" value="Biotin_synth"/>
    <property type="match status" value="1"/>
</dbReference>
<evidence type="ECO:0000256" key="9">
    <source>
        <dbReference type="ARBA" id="ARBA00022756"/>
    </source>
</evidence>
<feature type="binding site" evidence="12 13">
    <location>
        <position position="63"/>
    </location>
    <ligand>
        <name>[4Fe-4S] cluster</name>
        <dbReference type="ChEBI" id="CHEBI:49883"/>
        <note>4Fe-4S-S-AdoMet</note>
    </ligand>
</feature>
<feature type="binding site" evidence="12 13">
    <location>
        <position position="197"/>
    </location>
    <ligand>
        <name>[2Fe-2S] cluster</name>
        <dbReference type="ChEBI" id="CHEBI:190135"/>
    </ligand>
</feature>
<dbReference type="InterPro" id="IPR010722">
    <property type="entry name" value="BATS_dom"/>
</dbReference>
<organism evidence="15 16">
    <name type="scientific">Methanofervidicoccus abyssi</name>
    <dbReference type="NCBI Taxonomy" id="2082189"/>
    <lineage>
        <taxon>Archaea</taxon>
        <taxon>Methanobacteriati</taxon>
        <taxon>Methanobacteriota</taxon>
        <taxon>Methanomada group</taxon>
        <taxon>Methanococci</taxon>
        <taxon>Methanococcales</taxon>
        <taxon>Methanofervidicoccus</taxon>
    </lineage>
</organism>
<dbReference type="Proteomes" id="UP000290527">
    <property type="component" value="Unassembled WGS sequence"/>
</dbReference>
<comment type="subunit">
    <text evidence="12">Homodimer.</text>
</comment>
<keyword evidence="7 12" id="KW-0001">2Fe-2S</keyword>
<dbReference type="AlphaFoldDB" id="A0A401HNZ2"/>
<comment type="cofactor">
    <cofactor evidence="12 13">
        <name>[4Fe-4S] cluster</name>
        <dbReference type="ChEBI" id="CHEBI:49883"/>
    </cofactor>
    <text evidence="12 13">Binds 1 [4Fe-4S] cluster. The cluster is coordinated with 3 cysteines and an exchangeable S-adenosyl-L-methionine.</text>
</comment>
<evidence type="ECO:0000256" key="10">
    <source>
        <dbReference type="ARBA" id="ARBA00023004"/>
    </source>
</evidence>
<dbReference type="PANTHER" id="PTHR22976">
    <property type="entry name" value="BIOTIN SYNTHASE"/>
    <property type="match status" value="1"/>
</dbReference>
<dbReference type="GO" id="GO:0005506">
    <property type="term" value="F:iron ion binding"/>
    <property type="evidence" value="ECO:0007669"/>
    <property type="project" value="UniProtKB-UniRule"/>
</dbReference>
<dbReference type="Pfam" id="PF06968">
    <property type="entry name" value="BATS"/>
    <property type="match status" value="1"/>
</dbReference>
<comment type="caution">
    <text evidence="15">The sequence shown here is derived from an EMBL/GenBank/DDBJ whole genome shotgun (WGS) entry which is preliminary data.</text>
</comment>
<dbReference type="CDD" id="cd01335">
    <property type="entry name" value="Radical_SAM"/>
    <property type="match status" value="1"/>
</dbReference>
<keyword evidence="16" id="KW-1185">Reference proteome</keyword>
<feature type="binding site" evidence="12 13">
    <location>
        <position position="138"/>
    </location>
    <ligand>
        <name>[2Fe-2S] cluster</name>
        <dbReference type="ChEBI" id="CHEBI:190135"/>
    </ligand>
</feature>
<dbReference type="EMBL" id="BFAX01000001">
    <property type="protein sequence ID" value="GBF35960.1"/>
    <property type="molecule type" value="Genomic_DNA"/>
</dbReference>
<evidence type="ECO:0000256" key="5">
    <source>
        <dbReference type="ARBA" id="ARBA00022679"/>
    </source>
</evidence>
<feature type="domain" description="Radical SAM core" evidence="14">
    <location>
        <begin position="45"/>
        <end position="269"/>
    </location>
</feature>
<dbReference type="FunFam" id="3.20.20.70:FF:000605">
    <property type="match status" value="1"/>
</dbReference>
<comment type="pathway">
    <text evidence="1 12">Cofactor biosynthesis; biotin biosynthesis; biotin from 7,8-diaminononanoate: step 2/2.</text>
</comment>
<protein>
    <recommendedName>
        <fullName evidence="3 12">Biotin synthase</fullName>
        <ecNumber evidence="3 12">2.8.1.6</ecNumber>
    </recommendedName>
</protein>
<feature type="binding site" evidence="12 13">
    <location>
        <position position="106"/>
    </location>
    <ligand>
        <name>[2Fe-2S] cluster</name>
        <dbReference type="ChEBI" id="CHEBI:190135"/>
    </ligand>
</feature>
<keyword evidence="10 12" id="KW-0408">Iron</keyword>
<keyword evidence="11 12" id="KW-0411">Iron-sulfur</keyword>
<dbReference type="HAMAP" id="MF_01694">
    <property type="entry name" value="BioB"/>
    <property type="match status" value="1"/>
</dbReference>
<dbReference type="SUPFAM" id="SSF102114">
    <property type="entry name" value="Radical SAM enzymes"/>
    <property type="match status" value="1"/>
</dbReference>
<evidence type="ECO:0000256" key="13">
    <source>
        <dbReference type="PIRSR" id="PIRSR001619-1"/>
    </source>
</evidence>
<evidence type="ECO:0000256" key="12">
    <source>
        <dbReference type="HAMAP-Rule" id="MF_01694"/>
    </source>
</evidence>
<dbReference type="EC" id="2.8.1.6" evidence="3 12"/>
<evidence type="ECO:0000256" key="8">
    <source>
        <dbReference type="ARBA" id="ARBA00022723"/>
    </source>
</evidence>
<keyword evidence="8 12" id="KW-0479">Metal-binding</keyword>
<feature type="binding site" evidence="12 13">
    <location>
        <position position="273"/>
    </location>
    <ligand>
        <name>[2Fe-2S] cluster</name>
        <dbReference type="ChEBI" id="CHEBI:190135"/>
    </ligand>
</feature>
<evidence type="ECO:0000256" key="6">
    <source>
        <dbReference type="ARBA" id="ARBA00022691"/>
    </source>
</evidence>
<name>A0A401HNZ2_9EURY</name>
<dbReference type="NCBIfam" id="TIGR00433">
    <property type="entry name" value="bioB"/>
    <property type="match status" value="1"/>
</dbReference>
<dbReference type="SMART" id="SM00876">
    <property type="entry name" value="BATS"/>
    <property type="match status" value="1"/>
</dbReference>
<accession>A0A401HNZ2</accession>
<dbReference type="PANTHER" id="PTHR22976:SF2">
    <property type="entry name" value="BIOTIN SYNTHASE, MITOCHONDRIAL"/>
    <property type="match status" value="1"/>
</dbReference>
<comment type="similarity">
    <text evidence="2 12">Belongs to the radical SAM superfamily. Biotin synthase family.</text>
</comment>
<dbReference type="SFLD" id="SFLDS00029">
    <property type="entry name" value="Radical_SAM"/>
    <property type="match status" value="1"/>
</dbReference>
<dbReference type="GO" id="GO:0051537">
    <property type="term" value="F:2 iron, 2 sulfur cluster binding"/>
    <property type="evidence" value="ECO:0007669"/>
    <property type="project" value="UniProtKB-KW"/>
</dbReference>
<proteinExistence type="inferred from homology"/>
<evidence type="ECO:0000256" key="7">
    <source>
        <dbReference type="ARBA" id="ARBA00022714"/>
    </source>
</evidence>